<dbReference type="InterPro" id="IPR036770">
    <property type="entry name" value="Ankyrin_rpt-contain_sf"/>
</dbReference>
<gene>
    <name evidence="2" type="ORF">DSTB1V02_LOCUS12490</name>
</gene>
<keyword evidence="3" id="KW-1185">Reference proteome</keyword>
<feature type="region of interest" description="Disordered" evidence="1">
    <location>
        <begin position="155"/>
        <end position="183"/>
    </location>
</feature>
<dbReference type="Proteomes" id="UP000677054">
    <property type="component" value="Unassembled WGS sequence"/>
</dbReference>
<dbReference type="EMBL" id="LR904293">
    <property type="protein sequence ID" value="CAD7252735.1"/>
    <property type="molecule type" value="Genomic_DNA"/>
</dbReference>
<protein>
    <submittedName>
        <fullName evidence="2">Uncharacterized protein</fullName>
    </submittedName>
</protein>
<feature type="region of interest" description="Disordered" evidence="1">
    <location>
        <begin position="1"/>
        <end position="25"/>
    </location>
</feature>
<dbReference type="AlphaFoldDB" id="A0A7R9AFD4"/>
<evidence type="ECO:0000313" key="2">
    <source>
        <dbReference type="EMBL" id="CAD7252735.1"/>
    </source>
</evidence>
<feature type="compositionally biased region" description="Low complexity" evidence="1">
    <location>
        <begin position="209"/>
        <end position="222"/>
    </location>
</feature>
<evidence type="ECO:0000313" key="3">
    <source>
        <dbReference type="Proteomes" id="UP000677054"/>
    </source>
</evidence>
<evidence type="ECO:0000256" key="1">
    <source>
        <dbReference type="SAM" id="MobiDB-lite"/>
    </source>
</evidence>
<organism evidence="2">
    <name type="scientific">Darwinula stevensoni</name>
    <dbReference type="NCBI Taxonomy" id="69355"/>
    <lineage>
        <taxon>Eukaryota</taxon>
        <taxon>Metazoa</taxon>
        <taxon>Ecdysozoa</taxon>
        <taxon>Arthropoda</taxon>
        <taxon>Crustacea</taxon>
        <taxon>Oligostraca</taxon>
        <taxon>Ostracoda</taxon>
        <taxon>Podocopa</taxon>
        <taxon>Podocopida</taxon>
        <taxon>Darwinulocopina</taxon>
        <taxon>Darwinuloidea</taxon>
        <taxon>Darwinulidae</taxon>
        <taxon>Darwinula</taxon>
    </lineage>
</organism>
<feature type="region of interest" description="Disordered" evidence="1">
    <location>
        <begin position="207"/>
        <end position="231"/>
    </location>
</feature>
<dbReference type="OrthoDB" id="844594at2759"/>
<feature type="compositionally biased region" description="Low complexity" evidence="1">
    <location>
        <begin position="163"/>
        <end position="177"/>
    </location>
</feature>
<dbReference type="Gene3D" id="1.25.40.20">
    <property type="entry name" value="Ankyrin repeat-containing domain"/>
    <property type="match status" value="1"/>
</dbReference>
<dbReference type="EMBL" id="CAJPEV010004776">
    <property type="protein sequence ID" value="CAG0902293.1"/>
    <property type="molecule type" value="Genomic_DNA"/>
</dbReference>
<proteinExistence type="predicted"/>
<sequence>MRLFKVGNTGVSSGEGDSKQSGSGPAIEALGHALEGLAVSNKQEPPFAAKRAFDDERNIWIAKGPDRITVPKCGVQGCHPYLVPSCLSTQSQSYPACNYRPNILFPEKKVNISNTSVFSTSISYCQTSPFMGYPETPPPFENDLMSPKSQESFHCSISRSAVETPSPSTSSGTGLSESPDDSDFERLLDATFHLIPPELVSKIVPDELSPSQSDSEADSSQPWAQLPNKSYAMPTNNIPVSGVSLSDTTPCASSPTNLYSSPSTSYSHEAIKPQVYESNGHPPLQYCSSRPTSTCDSHLTQEQQKPLQFIYPKVPPPQQSPVIVCYNVINIVGSTQVGQGQPPPIPMQSQCQDKKFNPILPKPPNLPQFEKVQTNISPYPFEMSEEKLKTSWKHVQMMNDEDLYGIGEQGMNALARCIVSASHKSQKEYIYAMVERAKKQGRAEEMLNIKIPLKKDSIVTPLSLAALQLPSSKRNEQVIEYLLKSGADPGISLKTKGSSLLHILAENVERHKLLLKILQWTSKFPQDVIKMGQGQDEDIWKMWLDVCADLNMDKNTAEDAYQSYNKISQNYTLEGNPLHWLA</sequence>
<reference evidence="2" key="1">
    <citation type="submission" date="2020-11" db="EMBL/GenBank/DDBJ databases">
        <authorList>
            <person name="Tran Van P."/>
        </authorList>
    </citation>
    <scope>NUCLEOTIDE SEQUENCE</scope>
</reference>
<name>A0A7R9AFD4_9CRUS</name>
<accession>A0A7R9AFD4</accession>